<keyword evidence="1" id="KW-0238">DNA-binding</keyword>
<name>A0ABV5SU22_9MICO</name>
<dbReference type="Proteomes" id="UP001589667">
    <property type="component" value="Unassembled WGS sequence"/>
</dbReference>
<evidence type="ECO:0000313" key="4">
    <source>
        <dbReference type="Proteomes" id="UP001589667"/>
    </source>
</evidence>
<evidence type="ECO:0000313" key="3">
    <source>
        <dbReference type="EMBL" id="MFB9643795.1"/>
    </source>
</evidence>
<evidence type="ECO:0000259" key="2">
    <source>
        <dbReference type="PROSITE" id="PS50937"/>
    </source>
</evidence>
<dbReference type="PROSITE" id="PS50937">
    <property type="entry name" value="HTH_MERR_2"/>
    <property type="match status" value="1"/>
</dbReference>
<dbReference type="Pfam" id="PF13411">
    <property type="entry name" value="MerR_1"/>
    <property type="match status" value="1"/>
</dbReference>
<dbReference type="InterPro" id="IPR047057">
    <property type="entry name" value="MerR_fam"/>
</dbReference>
<dbReference type="PANTHER" id="PTHR30204:SF93">
    <property type="entry name" value="HTH MERR-TYPE DOMAIN-CONTAINING PROTEIN"/>
    <property type="match status" value="1"/>
</dbReference>
<comment type="caution">
    <text evidence="3">The sequence shown here is derived from an EMBL/GenBank/DDBJ whole genome shotgun (WGS) entry which is preliminary data.</text>
</comment>
<dbReference type="InterPro" id="IPR000551">
    <property type="entry name" value="MerR-type_HTH_dom"/>
</dbReference>
<proteinExistence type="predicted"/>
<reference evidence="3 4" key="1">
    <citation type="submission" date="2024-09" db="EMBL/GenBank/DDBJ databases">
        <authorList>
            <person name="Sun Q."/>
            <person name="Mori K."/>
        </authorList>
    </citation>
    <scope>NUCLEOTIDE SEQUENCE [LARGE SCALE GENOMIC DNA]</scope>
    <source>
        <strain evidence="3 4">JCM 14321</strain>
    </source>
</reference>
<dbReference type="PANTHER" id="PTHR30204">
    <property type="entry name" value="REDOX-CYCLING DRUG-SENSING TRANSCRIPTIONAL ACTIVATOR SOXR"/>
    <property type="match status" value="1"/>
</dbReference>
<dbReference type="Gene3D" id="1.10.1660.10">
    <property type="match status" value="1"/>
</dbReference>
<dbReference type="InterPro" id="IPR009061">
    <property type="entry name" value="DNA-bd_dom_put_sf"/>
</dbReference>
<feature type="domain" description="HTH merR-type" evidence="2">
    <location>
        <begin position="9"/>
        <end position="78"/>
    </location>
</feature>
<dbReference type="PRINTS" id="PR00040">
    <property type="entry name" value="HTHMERR"/>
</dbReference>
<organism evidence="3 4">
    <name type="scientific">Agromyces lapidis</name>
    <dbReference type="NCBI Taxonomy" id="279574"/>
    <lineage>
        <taxon>Bacteria</taxon>
        <taxon>Bacillati</taxon>
        <taxon>Actinomycetota</taxon>
        <taxon>Actinomycetes</taxon>
        <taxon>Micrococcales</taxon>
        <taxon>Microbacteriaceae</taxon>
        <taxon>Agromyces</taxon>
    </lineage>
</organism>
<keyword evidence="4" id="KW-1185">Reference proteome</keyword>
<dbReference type="RefSeq" id="WP_157424581.1">
    <property type="nucleotide sequence ID" value="NZ_BAAANI010000005.1"/>
</dbReference>
<dbReference type="SUPFAM" id="SSF46955">
    <property type="entry name" value="Putative DNA-binding domain"/>
    <property type="match status" value="1"/>
</dbReference>
<sequence length="134" mass="15186">MDAVVEIGMMQIGELAERTELSLRTIRHYDEAGLLKPSGRSEGGFRLYTAADLERLLVIRRMKPLGFTLDEMASLLRILDVLQSDVAEARASVAADYARFVGEAEDRRARLQRQLDMADEFLERLRTVEQRSAS</sequence>
<accession>A0ABV5SU22</accession>
<gene>
    <name evidence="3" type="ORF">ACFFQV_15990</name>
</gene>
<evidence type="ECO:0000256" key="1">
    <source>
        <dbReference type="ARBA" id="ARBA00023125"/>
    </source>
</evidence>
<dbReference type="SMART" id="SM00422">
    <property type="entry name" value="HTH_MERR"/>
    <property type="match status" value="1"/>
</dbReference>
<dbReference type="PROSITE" id="PS00552">
    <property type="entry name" value="HTH_MERR_1"/>
    <property type="match status" value="1"/>
</dbReference>
<dbReference type="EMBL" id="JBHMBL010000004">
    <property type="protein sequence ID" value="MFB9643795.1"/>
    <property type="molecule type" value="Genomic_DNA"/>
</dbReference>
<protein>
    <submittedName>
        <fullName evidence="3">MerR family transcriptional regulator</fullName>
    </submittedName>
</protein>